<organism evidence="1">
    <name type="scientific">Streptomyces alkaliphilus</name>
    <dbReference type="NCBI Taxonomy" id="1472722"/>
    <lineage>
        <taxon>Bacteria</taxon>
        <taxon>Bacillati</taxon>
        <taxon>Actinomycetota</taxon>
        <taxon>Actinomycetes</taxon>
        <taxon>Kitasatosporales</taxon>
        <taxon>Streptomycetaceae</taxon>
        <taxon>Streptomyces</taxon>
    </lineage>
</organism>
<evidence type="ECO:0000313" key="1">
    <source>
        <dbReference type="EMBL" id="MQS10491.1"/>
    </source>
</evidence>
<name>A0A646IIH7_9ACTN</name>
<comment type="caution">
    <text evidence="1">The sequence shown here is derived from an EMBL/GenBank/DDBJ whole genome shotgun (WGS) entry which is preliminary data.</text>
</comment>
<dbReference type="EMBL" id="VJYJ02001639">
    <property type="protein sequence ID" value="MQS10491.1"/>
    <property type="molecule type" value="Genomic_DNA"/>
</dbReference>
<protein>
    <submittedName>
        <fullName evidence="1">Uracil-DNA glycosylase</fullName>
    </submittedName>
</protein>
<proteinExistence type="predicted"/>
<dbReference type="AlphaFoldDB" id="A0A646IIH7"/>
<dbReference type="Proteomes" id="UP000315516">
    <property type="component" value="Unassembled WGS sequence"/>
</dbReference>
<gene>
    <name evidence="1" type="ORF">FNX48_026040</name>
</gene>
<sequence>VRQKDGPYFVDLHLAKLPQLIPGVQIRSAGSKALLSFPIQSDFLVDEPAETLSASDEAAIRTVLTKYGRMRDDELKRVVYLSKYMRALLRKERTSGANLYNAAVLPFSTKE</sequence>
<feature type="non-terminal residue" evidence="1">
    <location>
        <position position="1"/>
    </location>
</feature>
<accession>A0A646IIH7</accession>
<reference evidence="1" key="1">
    <citation type="submission" date="2019-10" db="EMBL/GenBank/DDBJ databases">
        <title>Streptomyces sp. nov., a novel actinobacterium isolated from alkaline environment.</title>
        <authorList>
            <person name="Golinska P."/>
        </authorList>
    </citation>
    <scope>NUCLEOTIDE SEQUENCE</scope>
    <source>
        <strain evidence="1">IF17</strain>
    </source>
</reference>